<feature type="compositionally biased region" description="Basic and acidic residues" evidence="10">
    <location>
        <begin position="504"/>
        <end position="522"/>
    </location>
</feature>
<dbReference type="InterPro" id="IPR013178">
    <property type="entry name" value="Histone_AcTrfase_Rtt109/CBP"/>
</dbReference>
<dbReference type="PROSITE" id="PS51728">
    <property type="entry name" value="RTT109_HAT"/>
    <property type="match status" value="1"/>
</dbReference>
<dbReference type="STRING" id="284592.Q6BUC7"/>
<evidence type="ECO:0000256" key="3">
    <source>
        <dbReference type="ARBA" id="ARBA00022679"/>
    </source>
</evidence>
<dbReference type="InterPro" id="IPR016849">
    <property type="entry name" value="Rtt109"/>
</dbReference>
<keyword evidence="5" id="KW-0007">Acetylation</keyword>
<evidence type="ECO:0000256" key="4">
    <source>
        <dbReference type="ARBA" id="ARBA00022763"/>
    </source>
</evidence>
<sequence>MKNYKRKYNNTMKNLLESLSYNLPKGNYKLFHIQSQPFQCKHLLIYHKKNAQRPALTIKIKHFISLIDDDNLVIMGIEVYIYLTVFDNHLKHSIFISKADTTGLSTQKYKINKLIDDILQYLIQYDIRNYCRKIKLRSSEMVNRSGSNPTINSLNRIIDKLREGTSYYKSIPYYNEVVIPSTSDSLETIVPPGRIQTSISLFTRASEQYLFPNSSKNERKHVIGGDDLLNWWIKLINRTLLNQAKESSWNCRLHIPGSDNVSISKKLPAPNNNVAWSIGSIFDKDAEKLAINQIPLFPDDPKGRFLEHLIVENRYKSTSLKQFWQELGFRQEFRLGNVVGIIGCEREERGINTVETTQDVCVLPLGQYKKILNSIKNADFSDANDIKALISVNIPDSMKEFCVTNYYTSFEGLNSTTPRTAVMPIVNDLNSNVKRKSDTPKREIVVNDLSGSLKRKPVNDISASIKRRPVNDISGSIKRKPVNDISGSVKRKSVNISGLVEKKPVNNLAKKPENTPSDHESTQEYSPKINIINSLIKRKPKK</sequence>
<keyword evidence="7" id="KW-0804">Transcription</keyword>
<evidence type="ECO:0000256" key="5">
    <source>
        <dbReference type="ARBA" id="ARBA00022990"/>
    </source>
</evidence>
<evidence type="ECO:0000256" key="10">
    <source>
        <dbReference type="SAM" id="MobiDB-lite"/>
    </source>
</evidence>
<evidence type="ECO:0000313" key="12">
    <source>
        <dbReference type="Proteomes" id="UP000000599"/>
    </source>
</evidence>
<dbReference type="KEGG" id="dha:DEHA2C11880g"/>
<dbReference type="FunCoup" id="Q6BUC7">
    <property type="interactions" value="36"/>
</dbReference>
<evidence type="ECO:0000313" key="11">
    <source>
        <dbReference type="EMBL" id="CAG86268.2"/>
    </source>
</evidence>
<dbReference type="PANTHER" id="PTHR31571:SF2">
    <property type="entry name" value="HISTONE ACETYLTRANSFERASE RTT109"/>
    <property type="match status" value="1"/>
</dbReference>
<comment type="subcellular location">
    <subcellularLocation>
        <location evidence="1">Nucleus</location>
    </subcellularLocation>
</comment>
<dbReference type="SMART" id="SM01250">
    <property type="entry name" value="KAT11"/>
    <property type="match status" value="1"/>
</dbReference>
<keyword evidence="8" id="KW-0539">Nucleus</keyword>
<dbReference type="GeneID" id="2900211"/>
<dbReference type="Pfam" id="PF08214">
    <property type="entry name" value="HAT_KAT11"/>
    <property type="match status" value="1"/>
</dbReference>
<dbReference type="VEuPathDB" id="FungiDB:DEHA2C11880g"/>
<dbReference type="GO" id="GO:0032931">
    <property type="term" value="F:histone H3K56 acetyltransferase activity"/>
    <property type="evidence" value="ECO:0007669"/>
    <property type="project" value="TreeGrafter"/>
</dbReference>
<evidence type="ECO:0000256" key="8">
    <source>
        <dbReference type="ARBA" id="ARBA00023242"/>
    </source>
</evidence>
<keyword evidence="12" id="KW-1185">Reference proteome</keyword>
<name>Q6BUC7_DEBHA</name>
<protein>
    <recommendedName>
        <fullName evidence="2">histone acetyltransferase</fullName>
        <ecNumber evidence="2">2.3.1.48</ecNumber>
    </recommendedName>
</protein>
<dbReference type="RefSeq" id="XP_458192.2">
    <property type="nucleotide sequence ID" value="XM_458192.1"/>
</dbReference>
<evidence type="ECO:0000256" key="2">
    <source>
        <dbReference type="ARBA" id="ARBA00013184"/>
    </source>
</evidence>
<evidence type="ECO:0000256" key="7">
    <source>
        <dbReference type="ARBA" id="ARBA00023163"/>
    </source>
</evidence>
<evidence type="ECO:0000256" key="6">
    <source>
        <dbReference type="ARBA" id="ARBA00023015"/>
    </source>
</evidence>
<reference evidence="11 12" key="1">
    <citation type="journal article" date="2004" name="Nature">
        <title>Genome evolution in yeasts.</title>
        <authorList>
            <consortium name="Genolevures"/>
            <person name="Dujon B."/>
            <person name="Sherman D."/>
            <person name="Fischer G."/>
            <person name="Durrens P."/>
            <person name="Casaregola S."/>
            <person name="Lafontaine I."/>
            <person name="de Montigny J."/>
            <person name="Marck C."/>
            <person name="Neuveglise C."/>
            <person name="Talla E."/>
            <person name="Goffard N."/>
            <person name="Frangeul L."/>
            <person name="Aigle M."/>
            <person name="Anthouard V."/>
            <person name="Babour A."/>
            <person name="Barbe V."/>
            <person name="Barnay S."/>
            <person name="Blanchin S."/>
            <person name="Beckerich J.M."/>
            <person name="Beyne E."/>
            <person name="Bleykasten C."/>
            <person name="Boisrame A."/>
            <person name="Boyer J."/>
            <person name="Cattolico L."/>
            <person name="Confanioleri F."/>
            <person name="de Daruvar A."/>
            <person name="Despons L."/>
            <person name="Fabre E."/>
            <person name="Fairhead C."/>
            <person name="Ferry-Dumazet H."/>
            <person name="Groppi A."/>
            <person name="Hantraye F."/>
            <person name="Hennequin C."/>
            <person name="Jauniaux N."/>
            <person name="Joyet P."/>
            <person name="Kachouri R."/>
            <person name="Kerrest A."/>
            <person name="Koszul R."/>
            <person name="Lemaire M."/>
            <person name="Lesur I."/>
            <person name="Ma L."/>
            <person name="Muller H."/>
            <person name="Nicaud J.M."/>
            <person name="Nikolski M."/>
            <person name="Oztas S."/>
            <person name="Ozier-Kalogeropoulos O."/>
            <person name="Pellenz S."/>
            <person name="Potier S."/>
            <person name="Richard G.F."/>
            <person name="Straub M.L."/>
            <person name="Suleau A."/>
            <person name="Swennene D."/>
            <person name="Tekaia F."/>
            <person name="Wesolowski-Louvel M."/>
            <person name="Westhof E."/>
            <person name="Wirth B."/>
            <person name="Zeniou-Meyer M."/>
            <person name="Zivanovic I."/>
            <person name="Bolotin-Fukuhara M."/>
            <person name="Thierry A."/>
            <person name="Bouchier C."/>
            <person name="Caudron B."/>
            <person name="Scarpelli C."/>
            <person name="Gaillardin C."/>
            <person name="Weissenbach J."/>
            <person name="Wincker P."/>
            <person name="Souciet J.L."/>
        </authorList>
    </citation>
    <scope>NUCLEOTIDE SEQUENCE [LARGE SCALE GENOMIC DNA]</scope>
    <source>
        <strain evidence="12">ATCC 36239 / CBS 767 / BCRC 21394 / JCM 1990 / NBRC 0083 / IGC 2968</strain>
    </source>
</reference>
<keyword evidence="4" id="KW-0227">DNA damage</keyword>
<dbReference type="PIRSF" id="PIRSF027124">
    <property type="entry name" value="Histone_acetylase_Rtt109"/>
    <property type="match status" value="1"/>
</dbReference>
<dbReference type="InParanoid" id="Q6BUC7"/>
<dbReference type="OrthoDB" id="3361892at2759"/>
<dbReference type="InterPro" id="IPR051236">
    <property type="entry name" value="HAT_RTT109-like"/>
</dbReference>
<comment type="catalytic activity">
    <reaction evidence="9">
        <text>L-lysyl-[histone] + acetyl-CoA = N(6)-acetyl-L-lysyl-[histone] + CoA + H(+)</text>
        <dbReference type="Rhea" id="RHEA:21992"/>
        <dbReference type="Rhea" id="RHEA-COMP:9845"/>
        <dbReference type="Rhea" id="RHEA-COMP:11338"/>
        <dbReference type="ChEBI" id="CHEBI:15378"/>
        <dbReference type="ChEBI" id="CHEBI:29969"/>
        <dbReference type="ChEBI" id="CHEBI:57287"/>
        <dbReference type="ChEBI" id="CHEBI:57288"/>
        <dbReference type="ChEBI" id="CHEBI:61930"/>
        <dbReference type="EC" id="2.3.1.48"/>
    </reaction>
    <physiologicalReaction direction="left-to-right" evidence="9">
        <dbReference type="Rhea" id="RHEA:21993"/>
    </physiologicalReaction>
</comment>
<dbReference type="GO" id="GO:0006974">
    <property type="term" value="P:DNA damage response"/>
    <property type="evidence" value="ECO:0007669"/>
    <property type="project" value="UniProtKB-KW"/>
</dbReference>
<dbReference type="OMA" id="FLEHLIV"/>
<dbReference type="EMBL" id="CR382135">
    <property type="protein sequence ID" value="CAG86268.2"/>
    <property type="molecule type" value="Genomic_DNA"/>
</dbReference>
<dbReference type="HOGENOM" id="CLU_050421_0_0_1"/>
<gene>
    <name evidence="11" type="ordered locus">DEHA2C11880g</name>
</gene>
<feature type="region of interest" description="Disordered" evidence="10">
    <location>
        <begin position="504"/>
        <end position="542"/>
    </location>
</feature>
<dbReference type="GO" id="GO:0005634">
    <property type="term" value="C:nucleus"/>
    <property type="evidence" value="ECO:0007669"/>
    <property type="project" value="UniProtKB-SubCell"/>
</dbReference>
<proteinExistence type="predicted"/>
<dbReference type="GO" id="GO:0006355">
    <property type="term" value="P:regulation of DNA-templated transcription"/>
    <property type="evidence" value="ECO:0007669"/>
    <property type="project" value="InterPro"/>
</dbReference>
<accession>Q6BUC7</accession>
<evidence type="ECO:0000256" key="1">
    <source>
        <dbReference type="ARBA" id="ARBA00004123"/>
    </source>
</evidence>
<keyword evidence="3" id="KW-0808">Transferase</keyword>
<dbReference type="AlphaFoldDB" id="Q6BUC7"/>
<evidence type="ECO:0000256" key="9">
    <source>
        <dbReference type="ARBA" id="ARBA00048940"/>
    </source>
</evidence>
<keyword evidence="6" id="KW-0805">Transcription regulation</keyword>
<dbReference type="EC" id="2.3.1.48" evidence="2"/>
<dbReference type="Proteomes" id="UP000000599">
    <property type="component" value="Chromosome C"/>
</dbReference>
<dbReference type="eggNOG" id="KOG4534">
    <property type="taxonomic scope" value="Eukaryota"/>
</dbReference>
<dbReference type="PANTHER" id="PTHR31571">
    <property type="entry name" value="ALTERED INHERITANCE OF MITOCHONDRIA PROTEIN 6"/>
    <property type="match status" value="1"/>
</dbReference>
<organism evidence="11 12">
    <name type="scientific">Debaryomyces hansenii (strain ATCC 36239 / CBS 767 / BCRC 21394 / JCM 1990 / NBRC 0083 / IGC 2968)</name>
    <name type="common">Yeast</name>
    <name type="synonym">Torulaspora hansenii</name>
    <dbReference type="NCBI Taxonomy" id="284592"/>
    <lineage>
        <taxon>Eukaryota</taxon>
        <taxon>Fungi</taxon>
        <taxon>Dikarya</taxon>
        <taxon>Ascomycota</taxon>
        <taxon>Saccharomycotina</taxon>
        <taxon>Pichiomycetes</taxon>
        <taxon>Debaryomycetaceae</taxon>
        <taxon>Debaryomyces</taxon>
    </lineage>
</organism>